<sequence length="159" mass="16369">MTAALTLLWLAGLVLLLGGTFARRTWPGIWPLPVLWAGLALLLAGLALAAGSLLGSFGALDAAGLAAYWLDEPQGCAALAALIGALVLLAGEQAEWPWPWLLLPAALLLGGLAFQGHAALHGWASALPQALHLGAMSVWLGECWPSPLAANQARQTLSA</sequence>
<gene>
    <name evidence="2" type="ORF">ACFP81_02195</name>
</gene>
<protein>
    <recommendedName>
        <fullName evidence="4">Copper resistance protein D domain-containing protein</fullName>
    </recommendedName>
</protein>
<evidence type="ECO:0000256" key="1">
    <source>
        <dbReference type="SAM" id="Phobius"/>
    </source>
</evidence>
<keyword evidence="1" id="KW-0472">Membrane</keyword>
<organism evidence="2 3">
    <name type="scientific">Deinococcus lacus</name>
    <dbReference type="NCBI Taxonomy" id="392561"/>
    <lineage>
        <taxon>Bacteria</taxon>
        <taxon>Thermotogati</taxon>
        <taxon>Deinococcota</taxon>
        <taxon>Deinococci</taxon>
        <taxon>Deinococcales</taxon>
        <taxon>Deinococcaceae</taxon>
        <taxon>Deinococcus</taxon>
    </lineage>
</organism>
<feature type="transmembrane region" description="Helical" evidence="1">
    <location>
        <begin position="97"/>
        <end position="114"/>
    </location>
</feature>
<keyword evidence="3" id="KW-1185">Reference proteome</keyword>
<comment type="caution">
    <text evidence="2">The sequence shown here is derived from an EMBL/GenBank/DDBJ whole genome shotgun (WGS) entry which is preliminary data.</text>
</comment>
<dbReference type="Proteomes" id="UP001596297">
    <property type="component" value="Unassembled WGS sequence"/>
</dbReference>
<dbReference type="EMBL" id="JBHSWD010000001">
    <property type="protein sequence ID" value="MFC6590957.1"/>
    <property type="molecule type" value="Genomic_DNA"/>
</dbReference>
<keyword evidence="1" id="KW-1133">Transmembrane helix</keyword>
<evidence type="ECO:0008006" key="4">
    <source>
        <dbReference type="Google" id="ProtNLM"/>
    </source>
</evidence>
<proteinExistence type="predicted"/>
<name>A0ABW1YCL8_9DEIO</name>
<reference evidence="3" key="1">
    <citation type="journal article" date="2019" name="Int. J. Syst. Evol. Microbiol.">
        <title>The Global Catalogue of Microorganisms (GCM) 10K type strain sequencing project: providing services to taxonomists for standard genome sequencing and annotation.</title>
        <authorList>
            <consortium name="The Broad Institute Genomics Platform"/>
            <consortium name="The Broad Institute Genome Sequencing Center for Infectious Disease"/>
            <person name="Wu L."/>
            <person name="Ma J."/>
        </authorList>
    </citation>
    <scope>NUCLEOTIDE SEQUENCE [LARGE SCALE GENOMIC DNA]</scope>
    <source>
        <strain evidence="3">CGMCC 1.15772</strain>
    </source>
</reference>
<feature type="transmembrane region" description="Helical" evidence="1">
    <location>
        <begin position="75"/>
        <end position="91"/>
    </location>
</feature>
<feature type="transmembrane region" description="Helical" evidence="1">
    <location>
        <begin position="32"/>
        <end position="54"/>
    </location>
</feature>
<dbReference type="RefSeq" id="WP_380081966.1">
    <property type="nucleotide sequence ID" value="NZ_JBHSWD010000001.1"/>
</dbReference>
<accession>A0ABW1YCL8</accession>
<evidence type="ECO:0000313" key="2">
    <source>
        <dbReference type="EMBL" id="MFC6590957.1"/>
    </source>
</evidence>
<keyword evidence="1" id="KW-0812">Transmembrane</keyword>
<evidence type="ECO:0000313" key="3">
    <source>
        <dbReference type="Proteomes" id="UP001596297"/>
    </source>
</evidence>